<comment type="similarity">
    <text evidence="1">Belongs to the TolB family.</text>
</comment>
<evidence type="ECO:0000313" key="2">
    <source>
        <dbReference type="EMBL" id="MPN17601.1"/>
    </source>
</evidence>
<organism evidence="2">
    <name type="scientific">bioreactor metagenome</name>
    <dbReference type="NCBI Taxonomy" id="1076179"/>
    <lineage>
        <taxon>unclassified sequences</taxon>
        <taxon>metagenomes</taxon>
        <taxon>ecological metagenomes</taxon>
    </lineage>
</organism>
<dbReference type="EMBL" id="VSSQ01064767">
    <property type="protein sequence ID" value="MPN17601.1"/>
    <property type="molecule type" value="Genomic_DNA"/>
</dbReference>
<sequence>MKVITKLRYKLNGAGFHDDRYTHLFVVDAKTGETTQLTHGDFNHGSATWSPCGKKVLFVAKRYEDADYVQHNDLYTVELSSGSIEQITSVEGQYLSPTYSPDGQWIAYYGHLNEAGPGSFAKLYCMPATGGQPQLISQDFDYAVGNSVGSDMTSASEMNRFGA</sequence>
<comment type="caution">
    <text evidence="2">The sequence shown here is derived from an EMBL/GenBank/DDBJ whole genome shotgun (WGS) entry which is preliminary data.</text>
</comment>
<dbReference type="SUPFAM" id="SSF82171">
    <property type="entry name" value="DPP6 N-terminal domain-like"/>
    <property type="match status" value="1"/>
</dbReference>
<dbReference type="InterPro" id="IPR011659">
    <property type="entry name" value="WD40"/>
</dbReference>
<dbReference type="InterPro" id="IPR011042">
    <property type="entry name" value="6-blade_b-propeller_TolB-like"/>
</dbReference>
<dbReference type="AlphaFoldDB" id="A0A645FT21"/>
<protein>
    <submittedName>
        <fullName evidence="2">Protein TolB</fullName>
    </submittedName>
</protein>
<dbReference type="PANTHER" id="PTHR36842">
    <property type="entry name" value="PROTEIN TOLB HOMOLOG"/>
    <property type="match status" value="1"/>
</dbReference>
<reference evidence="2" key="1">
    <citation type="submission" date="2019-08" db="EMBL/GenBank/DDBJ databases">
        <authorList>
            <person name="Kucharzyk K."/>
            <person name="Murdoch R.W."/>
            <person name="Higgins S."/>
            <person name="Loffler F."/>
        </authorList>
    </citation>
    <scope>NUCLEOTIDE SEQUENCE</scope>
</reference>
<dbReference type="Pfam" id="PF07676">
    <property type="entry name" value="PD40"/>
    <property type="match status" value="2"/>
</dbReference>
<dbReference type="PANTHER" id="PTHR36842:SF1">
    <property type="entry name" value="PROTEIN TOLB"/>
    <property type="match status" value="1"/>
</dbReference>
<name>A0A645FT21_9ZZZZ</name>
<evidence type="ECO:0000256" key="1">
    <source>
        <dbReference type="ARBA" id="ARBA00009820"/>
    </source>
</evidence>
<accession>A0A645FT21</accession>
<proteinExistence type="inferred from homology"/>
<gene>
    <name evidence="2" type="primary">tolB_15</name>
    <name evidence="2" type="ORF">SDC9_164956</name>
</gene>
<dbReference type="Gene3D" id="2.120.10.30">
    <property type="entry name" value="TolB, C-terminal domain"/>
    <property type="match status" value="1"/>
</dbReference>